<gene>
    <name evidence="1" type="ORF">H5410_040924</name>
</gene>
<reference evidence="1 2" key="1">
    <citation type="submission" date="2020-09" db="EMBL/GenBank/DDBJ databases">
        <title>De no assembly of potato wild relative species, Solanum commersonii.</title>
        <authorList>
            <person name="Cho K."/>
        </authorList>
    </citation>
    <scope>NUCLEOTIDE SEQUENCE [LARGE SCALE GENOMIC DNA]</scope>
    <source>
        <strain evidence="1">LZ3.2</strain>
        <tissue evidence="1">Leaf</tissue>
    </source>
</reference>
<organism evidence="1 2">
    <name type="scientific">Solanum commersonii</name>
    <name type="common">Commerson's wild potato</name>
    <name type="synonym">Commerson's nightshade</name>
    <dbReference type="NCBI Taxonomy" id="4109"/>
    <lineage>
        <taxon>Eukaryota</taxon>
        <taxon>Viridiplantae</taxon>
        <taxon>Streptophyta</taxon>
        <taxon>Embryophyta</taxon>
        <taxon>Tracheophyta</taxon>
        <taxon>Spermatophyta</taxon>
        <taxon>Magnoliopsida</taxon>
        <taxon>eudicotyledons</taxon>
        <taxon>Gunneridae</taxon>
        <taxon>Pentapetalae</taxon>
        <taxon>asterids</taxon>
        <taxon>lamiids</taxon>
        <taxon>Solanales</taxon>
        <taxon>Solanaceae</taxon>
        <taxon>Solanoideae</taxon>
        <taxon>Solaneae</taxon>
        <taxon>Solanum</taxon>
    </lineage>
</organism>
<dbReference type="OrthoDB" id="1399756at2759"/>
<dbReference type="Proteomes" id="UP000824120">
    <property type="component" value="Chromosome 8"/>
</dbReference>
<protein>
    <submittedName>
        <fullName evidence="1">Uncharacterized protein</fullName>
    </submittedName>
</protein>
<evidence type="ECO:0000313" key="1">
    <source>
        <dbReference type="EMBL" id="KAG5590410.1"/>
    </source>
</evidence>
<accession>A0A9J5XRJ4</accession>
<evidence type="ECO:0000313" key="2">
    <source>
        <dbReference type="Proteomes" id="UP000824120"/>
    </source>
</evidence>
<keyword evidence="2" id="KW-1185">Reference proteome</keyword>
<sequence>MPLGIRAKLNVDGSMNKHKIMIVVKVVKSKFPNGIFAKQFLLSIEMAASKTIVVDKASQAKSRPITARVKVKLDLLANLT</sequence>
<name>A0A9J5XRJ4_SOLCO</name>
<proteinExistence type="predicted"/>
<dbReference type="EMBL" id="JACXVP010000008">
    <property type="protein sequence ID" value="KAG5590410.1"/>
    <property type="molecule type" value="Genomic_DNA"/>
</dbReference>
<comment type="caution">
    <text evidence="1">The sequence shown here is derived from an EMBL/GenBank/DDBJ whole genome shotgun (WGS) entry which is preliminary data.</text>
</comment>
<dbReference type="AlphaFoldDB" id="A0A9J5XRJ4"/>